<dbReference type="Pfam" id="PF03412">
    <property type="entry name" value="Peptidase_C39"/>
    <property type="match status" value="1"/>
</dbReference>
<dbReference type="InterPro" id="IPR036640">
    <property type="entry name" value="ABC1_TM_sf"/>
</dbReference>
<feature type="transmembrane region" description="Helical" evidence="9">
    <location>
        <begin position="176"/>
        <end position="201"/>
    </location>
</feature>
<dbReference type="InterPro" id="IPR011527">
    <property type="entry name" value="ABC1_TM_dom"/>
</dbReference>
<protein>
    <submittedName>
        <fullName evidence="13">NHLP family bacteriocin export ABC transporter peptidase/permease/ATPase subunit</fullName>
    </submittedName>
</protein>
<dbReference type="SMART" id="SM00382">
    <property type="entry name" value="AAA"/>
    <property type="match status" value="1"/>
</dbReference>
<dbReference type="InterPro" id="IPR022514">
    <property type="entry name" value="NHPM_micro_ABC1"/>
</dbReference>
<dbReference type="PROSITE" id="PS50990">
    <property type="entry name" value="PEPTIDASE_C39"/>
    <property type="match status" value="1"/>
</dbReference>
<reference evidence="13 14" key="1">
    <citation type="journal article" date="2019" name="Int. J. Syst. Evol. Microbiol.">
        <title>The Global Catalogue of Microorganisms (GCM) 10K type strain sequencing project: providing services to taxonomists for standard genome sequencing and annotation.</title>
        <authorList>
            <consortium name="The Broad Institute Genomics Platform"/>
            <consortium name="The Broad Institute Genome Sequencing Center for Infectious Disease"/>
            <person name="Wu L."/>
            <person name="Ma J."/>
        </authorList>
    </citation>
    <scope>NUCLEOTIDE SEQUENCE [LARGE SCALE GENOMIC DNA]</scope>
    <source>
        <strain evidence="13 14">JCM 16374</strain>
    </source>
</reference>
<dbReference type="Gene3D" id="3.40.50.300">
    <property type="entry name" value="P-loop containing nucleotide triphosphate hydrolases"/>
    <property type="match status" value="1"/>
</dbReference>
<feature type="transmembrane region" description="Helical" evidence="9">
    <location>
        <begin position="398"/>
        <end position="419"/>
    </location>
</feature>
<proteinExistence type="predicted"/>
<evidence type="ECO:0000256" key="4">
    <source>
        <dbReference type="ARBA" id="ARBA00022801"/>
    </source>
</evidence>
<feature type="transmembrane region" description="Helical" evidence="9">
    <location>
        <begin position="315"/>
        <end position="333"/>
    </location>
</feature>
<dbReference type="SUPFAM" id="SSF90123">
    <property type="entry name" value="ABC transporter transmembrane region"/>
    <property type="match status" value="1"/>
</dbReference>
<dbReference type="Pfam" id="PF00664">
    <property type="entry name" value="ABC_membrane"/>
    <property type="match status" value="1"/>
</dbReference>
<accession>A0ABN3SL87</accession>
<dbReference type="Gene3D" id="3.90.70.10">
    <property type="entry name" value="Cysteine proteinases"/>
    <property type="match status" value="1"/>
</dbReference>
<keyword evidence="4" id="KW-0378">Hydrolase</keyword>
<dbReference type="InterPro" id="IPR003593">
    <property type="entry name" value="AAA+_ATPase"/>
</dbReference>
<evidence type="ECO:0000256" key="9">
    <source>
        <dbReference type="SAM" id="Phobius"/>
    </source>
</evidence>
<evidence type="ECO:0000256" key="3">
    <source>
        <dbReference type="ARBA" id="ARBA00022741"/>
    </source>
</evidence>
<evidence type="ECO:0000256" key="2">
    <source>
        <dbReference type="ARBA" id="ARBA00022692"/>
    </source>
</evidence>
<feature type="domain" description="ABC transmembrane type-1" evidence="11">
    <location>
        <begin position="177"/>
        <end position="458"/>
    </location>
</feature>
<dbReference type="Pfam" id="PF00005">
    <property type="entry name" value="ABC_tran"/>
    <property type="match status" value="1"/>
</dbReference>
<dbReference type="InterPro" id="IPR039421">
    <property type="entry name" value="Type_1_exporter"/>
</dbReference>
<dbReference type="InterPro" id="IPR003439">
    <property type="entry name" value="ABC_transporter-like_ATP-bd"/>
</dbReference>
<dbReference type="PANTHER" id="PTHR43394">
    <property type="entry name" value="ATP-DEPENDENT PERMEASE MDL1, MITOCHONDRIAL"/>
    <property type="match status" value="1"/>
</dbReference>
<evidence type="ECO:0000256" key="6">
    <source>
        <dbReference type="ARBA" id="ARBA00022840"/>
    </source>
</evidence>
<keyword evidence="5" id="KW-0645">Protease</keyword>
<organism evidence="13 14">
    <name type="scientific">Streptomyces lunalinharesii</name>
    <dbReference type="NCBI Taxonomy" id="333384"/>
    <lineage>
        <taxon>Bacteria</taxon>
        <taxon>Bacillati</taxon>
        <taxon>Actinomycetota</taxon>
        <taxon>Actinomycetes</taxon>
        <taxon>Kitasatosporales</taxon>
        <taxon>Streptomycetaceae</taxon>
        <taxon>Streptomyces</taxon>
    </lineage>
</organism>
<comment type="subcellular location">
    <subcellularLocation>
        <location evidence="1">Cell membrane</location>
        <topology evidence="1">Multi-pass membrane protein</topology>
    </subcellularLocation>
</comment>
<dbReference type="NCBIfam" id="TIGR03796">
    <property type="entry name" value="NHLM_micro_ABC1"/>
    <property type="match status" value="1"/>
</dbReference>
<dbReference type="PROSITE" id="PS50893">
    <property type="entry name" value="ABC_TRANSPORTER_2"/>
    <property type="match status" value="1"/>
</dbReference>
<evidence type="ECO:0000256" key="5">
    <source>
        <dbReference type="ARBA" id="ARBA00022807"/>
    </source>
</evidence>
<keyword evidence="5" id="KW-0788">Thiol protease</keyword>
<evidence type="ECO:0000313" key="13">
    <source>
        <dbReference type="EMBL" id="GAA2680001.1"/>
    </source>
</evidence>
<feature type="domain" description="Peptidase C39" evidence="12">
    <location>
        <begin position="23"/>
        <end position="146"/>
    </location>
</feature>
<keyword evidence="8 9" id="KW-0472">Membrane</keyword>
<evidence type="ECO:0000256" key="8">
    <source>
        <dbReference type="ARBA" id="ARBA00023136"/>
    </source>
</evidence>
<dbReference type="Proteomes" id="UP001500994">
    <property type="component" value="Unassembled WGS sequence"/>
</dbReference>
<evidence type="ECO:0000259" key="12">
    <source>
        <dbReference type="PROSITE" id="PS50990"/>
    </source>
</evidence>
<sequence length="727" mass="77926">MAIATRAAGAGAVKPVRTTPTLQMEAVECGAACLTMILAHHKRYVPLEELRLVCGVSRDGSKASNLVKAARSYGLVAKGLRVEPDGLARIPGPAIVFWEFHHFVVYEGTGRRFGRPVVFLDDPANGRRTVTPEEFDASFTGVVLTFEPGPDFQPGGRKPRPLSGLFSRLRGTGSPLALAIVASLLLILVGLAMPAFTQAFIDGALLRGDTSVLAPLFAAMVAVILIGTGLTALQQTFLSRVQIITATLSHAGFFRHLLKLPVHFFAQRSPAELTRRLGTADSIAQILARDLVTTAVNAVVVVVYAFLMWSYDPQLTLVGIGMALLNIGALKASSRIRESLVAKLRADRAKFYAASFDGLQQIETLKATGGENSHFSRWAGHHASLLDTQQRVGVPTSLLATVAPLLAALNSALVLYIGGMRAVDGHVSIGMLVAFQALMTGFSRPVGELSGVAARVQDFAVDVARLRDVEQFQPDDAFTRPEPERIRRLVGHLELDDVSFGYSPLGPPLLQGFSLTVGPGQQVALVGGSGSGKSTVSKLVSGLYKPWDGAIRLDGQLREEAPRSVLAASVAFVDQDIFLFEGNVRDNVALWDPTIPDEAVIAALRDAEVYEVVAARGGIHESRVEEAGRNFSGGQRQRLEIARALVRDPSVLVLDEATSALDAETERKIADNTRRRGCACLVIAHRLSTVRDSTEIIVMEKGQVAERGTHDELIAAGGAYADLVRGH</sequence>
<evidence type="ECO:0000256" key="1">
    <source>
        <dbReference type="ARBA" id="ARBA00004651"/>
    </source>
</evidence>
<evidence type="ECO:0000259" key="11">
    <source>
        <dbReference type="PROSITE" id="PS50929"/>
    </source>
</evidence>
<evidence type="ECO:0000259" key="10">
    <source>
        <dbReference type="PROSITE" id="PS50893"/>
    </source>
</evidence>
<dbReference type="PROSITE" id="PS50929">
    <property type="entry name" value="ABC_TM1F"/>
    <property type="match status" value="1"/>
</dbReference>
<dbReference type="SUPFAM" id="SSF52540">
    <property type="entry name" value="P-loop containing nucleoside triphosphate hydrolases"/>
    <property type="match status" value="1"/>
</dbReference>
<keyword evidence="7 9" id="KW-1133">Transmembrane helix</keyword>
<dbReference type="PROSITE" id="PS00211">
    <property type="entry name" value="ABC_TRANSPORTER_1"/>
    <property type="match status" value="1"/>
</dbReference>
<keyword evidence="14" id="KW-1185">Reference proteome</keyword>
<dbReference type="InterPro" id="IPR017871">
    <property type="entry name" value="ABC_transporter-like_CS"/>
</dbReference>
<feature type="transmembrane region" description="Helical" evidence="9">
    <location>
        <begin position="291"/>
        <end position="309"/>
    </location>
</feature>
<feature type="domain" description="ABC transporter" evidence="10">
    <location>
        <begin position="493"/>
        <end position="726"/>
    </location>
</feature>
<keyword evidence="3" id="KW-0547">Nucleotide-binding</keyword>
<keyword evidence="2 9" id="KW-0812">Transmembrane</keyword>
<dbReference type="InterPro" id="IPR005074">
    <property type="entry name" value="Peptidase_C39"/>
</dbReference>
<dbReference type="Gene3D" id="1.20.1560.10">
    <property type="entry name" value="ABC transporter type 1, transmembrane domain"/>
    <property type="match status" value="1"/>
</dbReference>
<feature type="transmembrane region" description="Helical" evidence="9">
    <location>
        <begin position="213"/>
        <end position="233"/>
    </location>
</feature>
<dbReference type="RefSeq" id="WP_344581868.1">
    <property type="nucleotide sequence ID" value="NZ_BAAARK010000025.1"/>
</dbReference>
<evidence type="ECO:0000256" key="7">
    <source>
        <dbReference type="ARBA" id="ARBA00022989"/>
    </source>
</evidence>
<dbReference type="EMBL" id="BAAARK010000025">
    <property type="protein sequence ID" value="GAA2680001.1"/>
    <property type="molecule type" value="Genomic_DNA"/>
</dbReference>
<evidence type="ECO:0000313" key="14">
    <source>
        <dbReference type="Proteomes" id="UP001500994"/>
    </source>
</evidence>
<comment type="caution">
    <text evidence="13">The sequence shown here is derived from an EMBL/GenBank/DDBJ whole genome shotgun (WGS) entry which is preliminary data.</text>
</comment>
<name>A0ABN3SL87_9ACTN</name>
<dbReference type="InterPro" id="IPR027417">
    <property type="entry name" value="P-loop_NTPase"/>
</dbReference>
<keyword evidence="6" id="KW-0067">ATP-binding</keyword>
<gene>
    <name evidence="13" type="ORF">GCM10009864_60420</name>
</gene>
<dbReference type="PANTHER" id="PTHR43394:SF1">
    <property type="entry name" value="ATP-BINDING CASSETTE SUB-FAMILY B MEMBER 10, MITOCHONDRIAL"/>
    <property type="match status" value="1"/>
</dbReference>